<dbReference type="PROSITE" id="PS50060">
    <property type="entry name" value="MAM_2"/>
    <property type="match status" value="1"/>
</dbReference>
<dbReference type="InterPro" id="IPR000998">
    <property type="entry name" value="MAM_dom"/>
</dbReference>
<dbReference type="InParanoid" id="K1QJ93"/>
<dbReference type="Gene3D" id="2.60.120.200">
    <property type="match status" value="1"/>
</dbReference>
<organism evidence="3">
    <name type="scientific">Magallana gigas</name>
    <name type="common">Pacific oyster</name>
    <name type="synonym">Crassostrea gigas</name>
    <dbReference type="NCBI Taxonomy" id="29159"/>
    <lineage>
        <taxon>Eukaryota</taxon>
        <taxon>Metazoa</taxon>
        <taxon>Spiralia</taxon>
        <taxon>Lophotrochozoa</taxon>
        <taxon>Mollusca</taxon>
        <taxon>Bivalvia</taxon>
        <taxon>Autobranchia</taxon>
        <taxon>Pteriomorphia</taxon>
        <taxon>Ostreida</taxon>
        <taxon>Ostreoidea</taxon>
        <taxon>Ostreidae</taxon>
        <taxon>Magallana</taxon>
    </lineage>
</organism>
<dbReference type="SMART" id="SM00137">
    <property type="entry name" value="MAM"/>
    <property type="match status" value="1"/>
</dbReference>
<protein>
    <submittedName>
        <fullName evidence="3">Uncharacterized protein</fullName>
    </submittedName>
</protein>
<dbReference type="EMBL" id="JH819021">
    <property type="protein sequence ID" value="EKC33853.1"/>
    <property type="molecule type" value="Genomic_DNA"/>
</dbReference>
<feature type="region of interest" description="Disordered" evidence="1">
    <location>
        <begin position="356"/>
        <end position="382"/>
    </location>
</feature>
<evidence type="ECO:0000256" key="2">
    <source>
        <dbReference type="SAM" id="SignalP"/>
    </source>
</evidence>
<gene>
    <name evidence="3" type="ORF">CGI_10026343</name>
</gene>
<keyword evidence="2" id="KW-0732">Signal</keyword>
<dbReference type="InterPro" id="IPR013320">
    <property type="entry name" value="ConA-like_dom_sf"/>
</dbReference>
<feature type="signal peptide" evidence="2">
    <location>
        <begin position="1"/>
        <end position="19"/>
    </location>
</feature>
<feature type="chain" id="PRO_5043691243" evidence="2">
    <location>
        <begin position="20"/>
        <end position="452"/>
    </location>
</feature>
<evidence type="ECO:0000256" key="1">
    <source>
        <dbReference type="SAM" id="MobiDB-lite"/>
    </source>
</evidence>
<proteinExistence type="predicted"/>
<name>K1QJ93_MAGGI</name>
<dbReference type="PANTHER" id="PTHR23282">
    <property type="entry name" value="APICAL ENDOSOMAL GLYCOPROTEIN PRECURSOR"/>
    <property type="match status" value="1"/>
</dbReference>
<dbReference type="AlphaFoldDB" id="K1QJ93"/>
<sequence>MTTLKLYLWFLIFIWKVPQKGETVSCNFESGDACGWKNENFTVSKFKSDLEQSGPEKAFEGDSYAFFYEEKNEESGAILEFTVQESNGNCLFLAYHMWGSHMGSLEIEVYKTTANSWETVKKFNGNLGNMWHCNGIELPSIANTDTKLKVRIHALRGQGIYSIIGIDDIRVFEAGSTCSSATDYRKSGSDSYFTNVLGITEGHHNRDNSDVRFFQRNKKDKKDKAHHDDFFHGQSPLGFRADRYRSFPHNHHLHEEEVYDEIKDENRTSKVSNLNYRNGPQNNGNIGSYSKDEYLTPSFAGENGQDSYLTPVSLHDKDSSDYTVLPAVTLPIDQITAKYNPGGRDTMNQENGEYVEPKDLNMPKTRGKKISISDQGEPTTGQLTMSIPRLHQTGVRRVLHAQSLVLDKGSRRRIGRHPASGRMTVESQSGRHHLILGDKRHKHWFSGISASI</sequence>
<accession>K1QJ93</accession>
<feature type="compositionally biased region" description="Polar residues" evidence="1">
    <location>
        <begin position="372"/>
        <end position="382"/>
    </location>
</feature>
<dbReference type="PANTHER" id="PTHR23282:SF101">
    <property type="entry name" value="MAM DOMAIN-CONTAINING PROTEIN"/>
    <property type="match status" value="1"/>
</dbReference>
<dbReference type="Pfam" id="PF00629">
    <property type="entry name" value="MAM"/>
    <property type="match status" value="1"/>
</dbReference>
<dbReference type="GO" id="GO:0016020">
    <property type="term" value="C:membrane"/>
    <property type="evidence" value="ECO:0007669"/>
    <property type="project" value="InterPro"/>
</dbReference>
<dbReference type="HOGENOM" id="CLU_605893_0_0_1"/>
<dbReference type="SUPFAM" id="SSF49899">
    <property type="entry name" value="Concanavalin A-like lectins/glucanases"/>
    <property type="match status" value="1"/>
</dbReference>
<evidence type="ECO:0000313" key="3">
    <source>
        <dbReference type="EMBL" id="EKC33853.1"/>
    </source>
</evidence>
<reference evidence="3" key="1">
    <citation type="journal article" date="2012" name="Nature">
        <title>The oyster genome reveals stress adaptation and complexity of shell formation.</title>
        <authorList>
            <person name="Zhang G."/>
            <person name="Fang X."/>
            <person name="Guo X."/>
            <person name="Li L."/>
            <person name="Luo R."/>
            <person name="Xu F."/>
            <person name="Yang P."/>
            <person name="Zhang L."/>
            <person name="Wang X."/>
            <person name="Qi H."/>
            <person name="Xiong Z."/>
            <person name="Que H."/>
            <person name="Xie Y."/>
            <person name="Holland P.W."/>
            <person name="Paps J."/>
            <person name="Zhu Y."/>
            <person name="Wu F."/>
            <person name="Chen Y."/>
            <person name="Wang J."/>
            <person name="Peng C."/>
            <person name="Meng J."/>
            <person name="Yang L."/>
            <person name="Liu J."/>
            <person name="Wen B."/>
            <person name="Zhang N."/>
            <person name="Huang Z."/>
            <person name="Zhu Q."/>
            <person name="Feng Y."/>
            <person name="Mount A."/>
            <person name="Hedgecock D."/>
            <person name="Xu Z."/>
            <person name="Liu Y."/>
            <person name="Domazet-Loso T."/>
            <person name="Du Y."/>
            <person name="Sun X."/>
            <person name="Zhang S."/>
            <person name="Liu B."/>
            <person name="Cheng P."/>
            <person name="Jiang X."/>
            <person name="Li J."/>
            <person name="Fan D."/>
            <person name="Wang W."/>
            <person name="Fu W."/>
            <person name="Wang T."/>
            <person name="Wang B."/>
            <person name="Zhang J."/>
            <person name="Peng Z."/>
            <person name="Li Y."/>
            <person name="Li N."/>
            <person name="Wang J."/>
            <person name="Chen M."/>
            <person name="He Y."/>
            <person name="Tan F."/>
            <person name="Song X."/>
            <person name="Zheng Q."/>
            <person name="Huang R."/>
            <person name="Yang H."/>
            <person name="Du X."/>
            <person name="Chen L."/>
            <person name="Yang M."/>
            <person name="Gaffney P.M."/>
            <person name="Wang S."/>
            <person name="Luo L."/>
            <person name="She Z."/>
            <person name="Ming Y."/>
            <person name="Huang W."/>
            <person name="Zhang S."/>
            <person name="Huang B."/>
            <person name="Zhang Y."/>
            <person name="Qu T."/>
            <person name="Ni P."/>
            <person name="Miao G."/>
            <person name="Wang J."/>
            <person name="Wang Q."/>
            <person name="Steinberg C.E."/>
            <person name="Wang H."/>
            <person name="Li N."/>
            <person name="Qian L."/>
            <person name="Zhang G."/>
            <person name="Li Y."/>
            <person name="Yang H."/>
            <person name="Liu X."/>
            <person name="Wang J."/>
            <person name="Yin Y."/>
            <person name="Wang J."/>
        </authorList>
    </citation>
    <scope>NUCLEOTIDE SEQUENCE [LARGE SCALE GENOMIC DNA]</scope>
    <source>
        <strain evidence="3">05x7-T-G4-1.051#20</strain>
    </source>
</reference>
<dbReference type="InterPro" id="IPR051560">
    <property type="entry name" value="MAM_domain-containing"/>
</dbReference>